<protein>
    <submittedName>
        <fullName evidence="1">Uncharacterized protein</fullName>
    </submittedName>
</protein>
<gene>
    <name evidence="1" type="ORF">ACFOZ4_15345</name>
</gene>
<evidence type="ECO:0000313" key="1">
    <source>
        <dbReference type="EMBL" id="MFC4131984.1"/>
    </source>
</evidence>
<dbReference type="RefSeq" id="WP_253749730.1">
    <property type="nucleotide sequence ID" value="NZ_JAMZDZ010000001.1"/>
</dbReference>
<name>A0ABV8LQB6_9ACTN</name>
<accession>A0ABV8LQB6</accession>
<reference evidence="2" key="1">
    <citation type="journal article" date="2019" name="Int. J. Syst. Evol. Microbiol.">
        <title>The Global Catalogue of Microorganisms (GCM) 10K type strain sequencing project: providing services to taxonomists for standard genome sequencing and annotation.</title>
        <authorList>
            <consortium name="The Broad Institute Genomics Platform"/>
            <consortium name="The Broad Institute Genome Sequencing Center for Infectious Disease"/>
            <person name="Wu L."/>
            <person name="Ma J."/>
        </authorList>
    </citation>
    <scope>NUCLEOTIDE SEQUENCE [LARGE SCALE GENOMIC DNA]</scope>
    <source>
        <strain evidence="2">CGMCC 4.7289</strain>
    </source>
</reference>
<dbReference type="Proteomes" id="UP001595816">
    <property type="component" value="Unassembled WGS sequence"/>
</dbReference>
<organism evidence="1 2">
    <name type="scientific">Hamadaea flava</name>
    <dbReference type="NCBI Taxonomy" id="1742688"/>
    <lineage>
        <taxon>Bacteria</taxon>
        <taxon>Bacillati</taxon>
        <taxon>Actinomycetota</taxon>
        <taxon>Actinomycetes</taxon>
        <taxon>Micromonosporales</taxon>
        <taxon>Micromonosporaceae</taxon>
        <taxon>Hamadaea</taxon>
    </lineage>
</organism>
<comment type="caution">
    <text evidence="1">The sequence shown here is derived from an EMBL/GenBank/DDBJ whole genome shotgun (WGS) entry which is preliminary data.</text>
</comment>
<keyword evidence="2" id="KW-1185">Reference proteome</keyword>
<sequence>MAAIAVTNDSAGWLVLWIEPYGEDRWLRPRETFVVRTDYSGDEPPFSIQYWVNADDRAAGIENVTVVVDEGFYQGVVDDEGRLVECGHQRPAEIEAKWRAR</sequence>
<dbReference type="EMBL" id="JBHSAY010000008">
    <property type="protein sequence ID" value="MFC4131984.1"/>
    <property type="molecule type" value="Genomic_DNA"/>
</dbReference>
<proteinExistence type="predicted"/>
<evidence type="ECO:0000313" key="2">
    <source>
        <dbReference type="Proteomes" id="UP001595816"/>
    </source>
</evidence>